<comment type="caution">
    <text evidence="2">The sequence shown here is derived from an EMBL/GenBank/DDBJ whole genome shotgun (WGS) entry which is preliminary data.</text>
</comment>
<keyword evidence="1" id="KW-0472">Membrane</keyword>
<keyword evidence="3" id="KW-1185">Reference proteome</keyword>
<proteinExistence type="predicted"/>
<feature type="transmembrane region" description="Helical" evidence="1">
    <location>
        <begin position="101"/>
        <end position="121"/>
    </location>
</feature>
<organism evidence="2 3">
    <name type="scientific">Corynebacterium zhongnanshanii</name>
    <dbReference type="NCBI Taxonomy" id="2768834"/>
    <lineage>
        <taxon>Bacteria</taxon>
        <taxon>Bacillati</taxon>
        <taxon>Actinomycetota</taxon>
        <taxon>Actinomycetes</taxon>
        <taxon>Mycobacteriales</taxon>
        <taxon>Corynebacteriaceae</taxon>
        <taxon>Corynebacterium</taxon>
    </lineage>
</organism>
<evidence type="ECO:0000256" key="1">
    <source>
        <dbReference type="SAM" id="Phobius"/>
    </source>
</evidence>
<feature type="transmembrane region" description="Helical" evidence="1">
    <location>
        <begin position="38"/>
        <end position="56"/>
    </location>
</feature>
<dbReference type="EMBL" id="WBZJ01000001">
    <property type="protein sequence ID" value="KAB3522910.1"/>
    <property type="molecule type" value="Genomic_DNA"/>
</dbReference>
<keyword evidence="1" id="KW-1133">Transmembrane helix</keyword>
<sequence length="133" mass="14029">MTPPTPTTPQPVRVGSAALLGLAVAATAAPVGVGFKMIALTLTAAAALLLIFNHPYRRDVRAAVEARGATYRTSANQVMPLLPLWLALMALPTVHFNSTTAAWVTAGVVYLLAAGYSYLVIPHIDGTAHLRRQ</sequence>
<dbReference type="RefSeq" id="WP_151843756.1">
    <property type="nucleotide sequence ID" value="NZ_WBZJ01000001.1"/>
</dbReference>
<protein>
    <submittedName>
        <fullName evidence="2">Uncharacterized protein</fullName>
    </submittedName>
</protein>
<evidence type="ECO:0000313" key="2">
    <source>
        <dbReference type="EMBL" id="KAB3522910.1"/>
    </source>
</evidence>
<dbReference type="Proteomes" id="UP000436181">
    <property type="component" value="Unassembled WGS sequence"/>
</dbReference>
<feature type="transmembrane region" description="Helical" evidence="1">
    <location>
        <begin position="77"/>
        <end position="95"/>
    </location>
</feature>
<keyword evidence="1" id="KW-0812">Transmembrane</keyword>
<evidence type="ECO:0000313" key="3">
    <source>
        <dbReference type="Proteomes" id="UP000436181"/>
    </source>
</evidence>
<name>A0ABQ6VEV0_9CORY</name>
<accession>A0ABQ6VEV0</accession>
<reference evidence="2 3" key="1">
    <citation type="submission" date="2019-10" db="EMBL/GenBank/DDBJ databases">
        <title>Corynebacterium sp novel species isolated from the respiratory tract of Marmot.</title>
        <authorList>
            <person name="Zhang G."/>
        </authorList>
    </citation>
    <scope>NUCLEOTIDE SEQUENCE [LARGE SCALE GENOMIC DNA]</scope>
    <source>
        <strain evidence="2 3">336</strain>
    </source>
</reference>
<gene>
    <name evidence="2" type="ORF">F8377_01715</name>
</gene>